<feature type="modified residue" description="4-aspartylphosphate" evidence="8">
    <location>
        <position position="54"/>
    </location>
</feature>
<dbReference type="GO" id="GO:0005737">
    <property type="term" value="C:cytoplasm"/>
    <property type="evidence" value="ECO:0007669"/>
    <property type="project" value="UniProtKB-SubCell"/>
</dbReference>
<reference evidence="12 13" key="1">
    <citation type="submission" date="2020-01" db="EMBL/GenBank/DDBJ databases">
        <title>Paenibacillus sp. nov., isolated from tomato rhizosphere.</title>
        <authorList>
            <person name="Weon H.-Y."/>
            <person name="Lee S.A."/>
        </authorList>
    </citation>
    <scope>NUCLEOTIDE SEQUENCE [LARGE SCALE GENOMIC DNA]</scope>
    <source>
        <strain evidence="12 13">12200R-189</strain>
    </source>
</reference>
<dbReference type="SMART" id="SM00342">
    <property type="entry name" value="HTH_ARAC"/>
    <property type="match status" value="1"/>
</dbReference>
<organism evidence="12 13">
    <name type="scientific">Paenibacillus lycopersici</name>
    <dbReference type="NCBI Taxonomy" id="2704462"/>
    <lineage>
        <taxon>Bacteria</taxon>
        <taxon>Bacillati</taxon>
        <taxon>Bacillota</taxon>
        <taxon>Bacilli</taxon>
        <taxon>Bacillales</taxon>
        <taxon>Paenibacillaceae</taxon>
        <taxon>Paenibacillus</taxon>
    </lineage>
</organism>
<dbReference type="KEGG" id="plyc:GXP70_05205"/>
<dbReference type="Pfam" id="PF00072">
    <property type="entry name" value="Response_reg"/>
    <property type="match status" value="1"/>
</dbReference>
<dbReference type="CDD" id="cd17536">
    <property type="entry name" value="REC_YesN-like"/>
    <property type="match status" value="1"/>
</dbReference>
<gene>
    <name evidence="12" type="ORF">GXP70_05205</name>
</gene>
<dbReference type="Proteomes" id="UP000476064">
    <property type="component" value="Chromosome"/>
</dbReference>
<dbReference type="InterPro" id="IPR018060">
    <property type="entry name" value="HTH_AraC"/>
</dbReference>
<feature type="domain" description="Response regulatory" evidence="11">
    <location>
        <begin position="3"/>
        <end position="119"/>
    </location>
</feature>
<evidence type="ECO:0000256" key="7">
    <source>
        <dbReference type="ARBA" id="ARBA00023163"/>
    </source>
</evidence>
<feature type="domain" description="HTH araC/xylS-type" evidence="10">
    <location>
        <begin position="374"/>
        <end position="472"/>
    </location>
</feature>
<dbReference type="InterPro" id="IPR001789">
    <property type="entry name" value="Sig_transdc_resp-reg_receiver"/>
</dbReference>
<dbReference type="PROSITE" id="PS01124">
    <property type="entry name" value="HTH_ARAC_FAMILY_2"/>
    <property type="match status" value="1"/>
</dbReference>
<dbReference type="PROSITE" id="PS50110">
    <property type="entry name" value="RESPONSE_REGULATORY"/>
    <property type="match status" value="1"/>
</dbReference>
<dbReference type="Pfam" id="PF12833">
    <property type="entry name" value="HTH_18"/>
    <property type="match status" value="1"/>
</dbReference>
<accession>A0A6C0FRD1</accession>
<evidence type="ECO:0000256" key="9">
    <source>
        <dbReference type="SAM" id="MobiDB-lite"/>
    </source>
</evidence>
<keyword evidence="4" id="KW-0902">Two-component regulatory system</keyword>
<evidence type="ECO:0000256" key="3">
    <source>
        <dbReference type="ARBA" id="ARBA00022553"/>
    </source>
</evidence>
<evidence type="ECO:0000256" key="5">
    <source>
        <dbReference type="ARBA" id="ARBA00023015"/>
    </source>
</evidence>
<dbReference type="InterPro" id="IPR009057">
    <property type="entry name" value="Homeodomain-like_sf"/>
</dbReference>
<dbReference type="Gene3D" id="3.40.50.2300">
    <property type="match status" value="1"/>
</dbReference>
<evidence type="ECO:0000256" key="2">
    <source>
        <dbReference type="ARBA" id="ARBA00022490"/>
    </source>
</evidence>
<sequence>MYRLLIVDDEYEIRKGLESADWEQLGIRLAGSCEHGLEAFQFMMAEPVDILLTDVRMPFMDGFELIKQAAKPFPYLKTVILTGYNDFNYAQQGIRLGIADYLLKPAKKADIYETFGGIVRELDRNRQQQLRSETLERKAKLGADALRQRFMEKLLFRALQPEELEEGAAESEMLLNGRGFAVLLLRLDRKLEQSDYYSAKEWRLILFALHNLLTEFWDERTGGYHWIRPETGECFLLQVFGGSGSDHGADAGMASEAGLIAWADAGMASEAGLIADAMAARLEASLAAVTEAVKRLRGLHLSTVSTVIGPIVGAAADISLSALTAAQALGGRPGREQSLREPLANPAAGTAAGADSRPVPEERPRDGANQTIVDEAKRYIDLNFEKSVTLQDLAAHIHVNPNYLSTLFRKSTGQNYIHYLTERRMQRAMQLLRSTDFKVYEICEMVGYSNTAYFTELFRKQCGCTPHEYRSARSREGAGLT</sequence>
<evidence type="ECO:0000259" key="11">
    <source>
        <dbReference type="PROSITE" id="PS50110"/>
    </source>
</evidence>
<dbReference type="Gene3D" id="1.10.10.60">
    <property type="entry name" value="Homeodomain-like"/>
    <property type="match status" value="2"/>
</dbReference>
<dbReference type="InterPro" id="IPR018062">
    <property type="entry name" value="HTH_AraC-typ_CS"/>
</dbReference>
<protein>
    <submittedName>
        <fullName evidence="12">Helix-turn-helix domain-containing protein</fullName>
    </submittedName>
</protein>
<evidence type="ECO:0000256" key="8">
    <source>
        <dbReference type="PROSITE-ProRule" id="PRU00169"/>
    </source>
</evidence>
<dbReference type="AlphaFoldDB" id="A0A6C0FRD1"/>
<evidence type="ECO:0000256" key="6">
    <source>
        <dbReference type="ARBA" id="ARBA00023125"/>
    </source>
</evidence>
<evidence type="ECO:0000256" key="1">
    <source>
        <dbReference type="ARBA" id="ARBA00004496"/>
    </source>
</evidence>
<dbReference type="RefSeq" id="WP_162355493.1">
    <property type="nucleotide sequence ID" value="NZ_CP048209.1"/>
</dbReference>
<evidence type="ECO:0000259" key="10">
    <source>
        <dbReference type="PROSITE" id="PS01124"/>
    </source>
</evidence>
<evidence type="ECO:0000313" key="13">
    <source>
        <dbReference type="Proteomes" id="UP000476064"/>
    </source>
</evidence>
<dbReference type="SUPFAM" id="SSF52172">
    <property type="entry name" value="CheY-like"/>
    <property type="match status" value="1"/>
</dbReference>
<feature type="compositionally biased region" description="Low complexity" evidence="9">
    <location>
        <begin position="344"/>
        <end position="354"/>
    </location>
</feature>
<keyword evidence="5" id="KW-0805">Transcription regulation</keyword>
<dbReference type="SUPFAM" id="SSF46689">
    <property type="entry name" value="Homeodomain-like"/>
    <property type="match status" value="2"/>
</dbReference>
<keyword evidence="7" id="KW-0804">Transcription</keyword>
<dbReference type="PANTHER" id="PTHR42713:SF3">
    <property type="entry name" value="TRANSCRIPTIONAL REGULATORY PROTEIN HPTR"/>
    <property type="match status" value="1"/>
</dbReference>
<keyword evidence="3 8" id="KW-0597">Phosphoprotein</keyword>
<comment type="subcellular location">
    <subcellularLocation>
        <location evidence="1">Cytoplasm</location>
    </subcellularLocation>
</comment>
<keyword evidence="6" id="KW-0238">DNA-binding</keyword>
<keyword evidence="2" id="KW-0963">Cytoplasm</keyword>
<evidence type="ECO:0000313" key="12">
    <source>
        <dbReference type="EMBL" id="QHT59427.1"/>
    </source>
</evidence>
<dbReference type="EMBL" id="CP048209">
    <property type="protein sequence ID" value="QHT59427.1"/>
    <property type="molecule type" value="Genomic_DNA"/>
</dbReference>
<dbReference type="GO" id="GO:0000160">
    <property type="term" value="P:phosphorelay signal transduction system"/>
    <property type="evidence" value="ECO:0007669"/>
    <property type="project" value="UniProtKB-KW"/>
</dbReference>
<dbReference type="PROSITE" id="PS00041">
    <property type="entry name" value="HTH_ARAC_FAMILY_1"/>
    <property type="match status" value="1"/>
</dbReference>
<dbReference type="GO" id="GO:0003700">
    <property type="term" value="F:DNA-binding transcription factor activity"/>
    <property type="evidence" value="ECO:0007669"/>
    <property type="project" value="InterPro"/>
</dbReference>
<name>A0A6C0FRD1_9BACL</name>
<evidence type="ECO:0000256" key="4">
    <source>
        <dbReference type="ARBA" id="ARBA00023012"/>
    </source>
</evidence>
<dbReference type="InterPro" id="IPR051552">
    <property type="entry name" value="HptR"/>
</dbReference>
<keyword evidence="13" id="KW-1185">Reference proteome</keyword>
<dbReference type="SMART" id="SM00448">
    <property type="entry name" value="REC"/>
    <property type="match status" value="1"/>
</dbReference>
<dbReference type="InterPro" id="IPR011006">
    <property type="entry name" value="CheY-like_superfamily"/>
</dbReference>
<dbReference type="GO" id="GO:0043565">
    <property type="term" value="F:sequence-specific DNA binding"/>
    <property type="evidence" value="ECO:0007669"/>
    <property type="project" value="InterPro"/>
</dbReference>
<feature type="region of interest" description="Disordered" evidence="9">
    <location>
        <begin position="331"/>
        <end position="369"/>
    </location>
</feature>
<dbReference type="PRINTS" id="PR00032">
    <property type="entry name" value="HTHARAC"/>
</dbReference>
<dbReference type="PANTHER" id="PTHR42713">
    <property type="entry name" value="HISTIDINE KINASE-RELATED"/>
    <property type="match status" value="1"/>
</dbReference>
<dbReference type="InterPro" id="IPR020449">
    <property type="entry name" value="Tscrpt_reg_AraC-type_HTH"/>
</dbReference>
<proteinExistence type="predicted"/>